<dbReference type="Pfam" id="PF02163">
    <property type="entry name" value="Peptidase_M50"/>
    <property type="match status" value="1"/>
</dbReference>
<dbReference type="GO" id="GO:0016020">
    <property type="term" value="C:membrane"/>
    <property type="evidence" value="ECO:0007669"/>
    <property type="project" value="UniProtKB-SubCell"/>
</dbReference>
<evidence type="ECO:0000256" key="9">
    <source>
        <dbReference type="ARBA" id="ARBA00023049"/>
    </source>
</evidence>
<reference evidence="13 14" key="1">
    <citation type="journal article" date="2015" name="Nature">
        <title>rRNA introns, odd ribosomes, and small enigmatic genomes across a large radiation of phyla.</title>
        <authorList>
            <person name="Brown C.T."/>
            <person name="Hug L.A."/>
            <person name="Thomas B.C."/>
            <person name="Sharon I."/>
            <person name="Castelle C.J."/>
            <person name="Singh A."/>
            <person name="Wilkins M.J."/>
            <person name="Williams K.H."/>
            <person name="Banfield J.F."/>
        </authorList>
    </citation>
    <scope>NUCLEOTIDE SEQUENCE [LARGE SCALE GENOMIC DNA]</scope>
</reference>
<feature type="transmembrane region" description="Helical" evidence="11">
    <location>
        <begin position="102"/>
        <end position="126"/>
    </location>
</feature>
<evidence type="ECO:0000256" key="8">
    <source>
        <dbReference type="ARBA" id="ARBA00022989"/>
    </source>
</evidence>
<evidence type="ECO:0000313" key="14">
    <source>
        <dbReference type="Proteomes" id="UP000034246"/>
    </source>
</evidence>
<dbReference type="SMART" id="SM00228">
    <property type="entry name" value="PDZ"/>
    <property type="match status" value="1"/>
</dbReference>
<sequence length="378" mass="40969">MLSSILNISGLLDVIRFVVVLSVLVLVHELGHFLAARKNGIWVEEFGIGFPPRVWGKKVGETLYSVNLIPLGGFVRLHGEQTEEGVTKPERAFINKSKKVRFFVLVAGVLMNFLLAVLCFSVYYSFVGVPRKTGEVLISAIIPGSPADQAGLKPSEVIVSAGGIKINSVTQFSEIVQLRKGTEMAIEVQPDGGGNLKTVNITPRVDVPQNEGPLGVLISDTELYFPVWWQRPFLGIYYGIGDALYWGGQIVSGLYLMVRNLFMGTAPKDIAGVVGIYAMTTEVAKLGVLELVNFVGIISVNLAIVNFLPIPALDGGRFIFIIIERVFGKKVVPKVEAAIHGAGMIALLSLFALITFVEVRRLVSAGGSLQGFLENTLK</sequence>
<evidence type="ECO:0000256" key="4">
    <source>
        <dbReference type="ARBA" id="ARBA00022670"/>
    </source>
</evidence>
<dbReference type="EMBL" id="LBWP01000018">
    <property type="protein sequence ID" value="KKR10563.1"/>
    <property type="molecule type" value="Genomic_DNA"/>
</dbReference>
<comment type="similarity">
    <text evidence="3">Belongs to the peptidase M50B family.</text>
</comment>
<dbReference type="PANTHER" id="PTHR42837">
    <property type="entry name" value="REGULATOR OF SIGMA-E PROTEASE RSEP"/>
    <property type="match status" value="1"/>
</dbReference>
<keyword evidence="5 11" id="KW-0812">Transmembrane</keyword>
<dbReference type="AlphaFoldDB" id="A0A0G0N576"/>
<dbReference type="PROSITE" id="PS50106">
    <property type="entry name" value="PDZ"/>
    <property type="match status" value="1"/>
</dbReference>
<dbReference type="PANTHER" id="PTHR42837:SF2">
    <property type="entry name" value="MEMBRANE METALLOPROTEASE ARASP2, CHLOROPLASTIC-RELATED"/>
    <property type="match status" value="1"/>
</dbReference>
<evidence type="ECO:0000256" key="5">
    <source>
        <dbReference type="ARBA" id="ARBA00022692"/>
    </source>
</evidence>
<dbReference type="InterPro" id="IPR004387">
    <property type="entry name" value="Pept_M50_Zn"/>
</dbReference>
<dbReference type="InterPro" id="IPR036034">
    <property type="entry name" value="PDZ_sf"/>
</dbReference>
<protein>
    <submittedName>
        <fullName evidence="13">Membrane-associated zinc metalloprotease</fullName>
    </submittedName>
</protein>
<feature type="domain" description="PDZ" evidence="12">
    <location>
        <begin position="127"/>
        <end position="180"/>
    </location>
</feature>
<dbReference type="PATRIC" id="fig|1618550.3.peg.968"/>
<evidence type="ECO:0000256" key="6">
    <source>
        <dbReference type="ARBA" id="ARBA00022801"/>
    </source>
</evidence>
<dbReference type="InterPro" id="IPR001478">
    <property type="entry name" value="PDZ"/>
</dbReference>
<keyword evidence="10 11" id="KW-0472">Membrane</keyword>
<dbReference type="CDD" id="cd06163">
    <property type="entry name" value="S2P-M50_PDZ_RseP-like"/>
    <property type="match status" value="1"/>
</dbReference>
<comment type="subcellular location">
    <subcellularLocation>
        <location evidence="2">Membrane</location>
        <topology evidence="2">Multi-pass membrane protein</topology>
    </subcellularLocation>
</comment>
<comment type="cofactor">
    <cofactor evidence="1">
        <name>Zn(2+)</name>
        <dbReference type="ChEBI" id="CHEBI:29105"/>
    </cofactor>
</comment>
<dbReference type="InterPro" id="IPR008915">
    <property type="entry name" value="Peptidase_M50"/>
</dbReference>
<evidence type="ECO:0000256" key="2">
    <source>
        <dbReference type="ARBA" id="ARBA00004141"/>
    </source>
</evidence>
<feature type="transmembrane region" description="Helical" evidence="11">
    <location>
        <begin position="6"/>
        <end position="27"/>
    </location>
</feature>
<feature type="transmembrane region" description="Helical" evidence="11">
    <location>
        <begin position="236"/>
        <end position="258"/>
    </location>
</feature>
<dbReference type="InterPro" id="IPR041489">
    <property type="entry name" value="PDZ_6"/>
</dbReference>
<evidence type="ECO:0000259" key="12">
    <source>
        <dbReference type="PROSITE" id="PS50106"/>
    </source>
</evidence>
<keyword evidence="9 13" id="KW-0482">Metalloprotease</keyword>
<feature type="transmembrane region" description="Helical" evidence="11">
    <location>
        <begin position="294"/>
        <end position="316"/>
    </location>
</feature>
<evidence type="ECO:0000256" key="1">
    <source>
        <dbReference type="ARBA" id="ARBA00001947"/>
    </source>
</evidence>
<name>A0A0G0N576_9BACT</name>
<evidence type="ECO:0000256" key="7">
    <source>
        <dbReference type="ARBA" id="ARBA00022833"/>
    </source>
</evidence>
<evidence type="ECO:0000313" key="13">
    <source>
        <dbReference type="EMBL" id="KKR10563.1"/>
    </source>
</evidence>
<dbReference type="Pfam" id="PF17820">
    <property type="entry name" value="PDZ_6"/>
    <property type="match status" value="1"/>
</dbReference>
<evidence type="ECO:0000256" key="10">
    <source>
        <dbReference type="ARBA" id="ARBA00023136"/>
    </source>
</evidence>
<keyword evidence="6" id="KW-0378">Hydrolase</keyword>
<dbReference type="CDD" id="cd23081">
    <property type="entry name" value="cpPDZ_EcRseP-like"/>
    <property type="match status" value="1"/>
</dbReference>
<evidence type="ECO:0000256" key="3">
    <source>
        <dbReference type="ARBA" id="ARBA00007931"/>
    </source>
</evidence>
<dbReference type="GO" id="GO:0006508">
    <property type="term" value="P:proteolysis"/>
    <property type="evidence" value="ECO:0007669"/>
    <property type="project" value="UniProtKB-KW"/>
</dbReference>
<dbReference type="STRING" id="1618550.UT39_C0018G0036"/>
<keyword evidence="4 13" id="KW-0645">Protease</keyword>
<dbReference type="GO" id="GO:0004222">
    <property type="term" value="F:metalloendopeptidase activity"/>
    <property type="evidence" value="ECO:0007669"/>
    <property type="project" value="InterPro"/>
</dbReference>
<organism evidence="13 14">
    <name type="scientific">Candidatus Woesebacteria bacterium GW2011_GWA1_39_21</name>
    <dbReference type="NCBI Taxonomy" id="1618550"/>
    <lineage>
        <taxon>Bacteria</taxon>
        <taxon>Candidatus Woeseibacteriota</taxon>
    </lineage>
</organism>
<dbReference type="SUPFAM" id="SSF50156">
    <property type="entry name" value="PDZ domain-like"/>
    <property type="match status" value="1"/>
</dbReference>
<feature type="transmembrane region" description="Helical" evidence="11">
    <location>
        <begin position="337"/>
        <end position="357"/>
    </location>
</feature>
<evidence type="ECO:0000256" key="11">
    <source>
        <dbReference type="SAM" id="Phobius"/>
    </source>
</evidence>
<dbReference type="Gene3D" id="2.30.42.10">
    <property type="match status" value="1"/>
</dbReference>
<comment type="caution">
    <text evidence="13">The sequence shown here is derived from an EMBL/GenBank/DDBJ whole genome shotgun (WGS) entry which is preliminary data.</text>
</comment>
<dbReference type="Proteomes" id="UP000034246">
    <property type="component" value="Unassembled WGS sequence"/>
</dbReference>
<proteinExistence type="inferred from homology"/>
<gene>
    <name evidence="13" type="ORF">UT39_C0018G0036</name>
</gene>
<keyword evidence="8 11" id="KW-1133">Transmembrane helix</keyword>
<keyword evidence="7" id="KW-0862">Zinc</keyword>
<accession>A0A0G0N576</accession>